<keyword evidence="2" id="KW-1185">Reference proteome</keyword>
<protein>
    <submittedName>
        <fullName evidence="1">Kinase domain protein</fullName>
    </submittedName>
</protein>
<dbReference type="OrthoDB" id="4062651at2759"/>
<dbReference type="GO" id="GO:0016301">
    <property type="term" value="F:kinase activity"/>
    <property type="evidence" value="ECO:0007669"/>
    <property type="project" value="UniProtKB-KW"/>
</dbReference>
<keyword evidence="1" id="KW-0418">Kinase</keyword>
<dbReference type="EMBL" id="AZST01000148">
    <property type="protein sequence ID" value="KEP51720.1"/>
    <property type="molecule type" value="Genomic_DNA"/>
</dbReference>
<dbReference type="Proteomes" id="UP000027456">
    <property type="component" value="Unassembled WGS sequence"/>
</dbReference>
<dbReference type="Gene3D" id="1.10.510.10">
    <property type="entry name" value="Transferase(Phosphotransferase) domain 1"/>
    <property type="match status" value="1"/>
</dbReference>
<sequence length="597" mass="66748">MNKLRIGVELNCYVIGDSPKLCTTIEVFLDTAISHLKVIFAEEYKKQGYGELGKPVYYKVERSSEDLEPREEDEELGGPGRRVGDYWPEVGKIDKNLIHVFVHAIVREPFGGGKETEVKVCEEPDDISELAINISKLRLKFLNQLDENSPSKAAQPAAFRIQQATDNYILNGRPAELTGPPIALYHPVFGGFLRNLQSSEALSVEILADTVHYFQTSQNLFQDESTRRLGRDDRSGHLLGTMLGGLLLRAEEYNTRPDGVAPTSNGAWCIIMEMTNEIGAGGSDPSIQAARSYSRVWKSLPGFVDRCCCPSILVAIAGPWMTILGAIFLDRPVIQPMTDFLWVGYNPTQPSNIDRLARVFYSLSEARKELEEYYSQLPSPDQVGASVFPYLTHYVDPTGKRVEFEYKKNANRTDRPSGKKELVFFAQTLGDSPTRIVVKFVTRYHSDAHRLLAKEGLAPKLLYDSMGSTDRPAPDYSMIVMEYVAGGDLGQNNDCSFPLGVAEDVEKAIKLLHARDLVFGDLRKPNIMLVKDVAGRAIGAKLIDFEWCGKHLEERYPSSMNMTITWATGVRPGVLLDKAHDMEMLRRLGLRRVGSWG</sequence>
<keyword evidence="1" id="KW-0808">Transferase</keyword>
<proteinExistence type="predicted"/>
<accession>A0A074S2F7</accession>
<dbReference type="SUPFAM" id="SSF56112">
    <property type="entry name" value="Protein kinase-like (PK-like)"/>
    <property type="match status" value="1"/>
</dbReference>
<dbReference type="AlphaFoldDB" id="A0A074S2F7"/>
<dbReference type="InterPro" id="IPR011009">
    <property type="entry name" value="Kinase-like_dom_sf"/>
</dbReference>
<reference evidence="1 2" key="1">
    <citation type="submission" date="2013-12" db="EMBL/GenBank/DDBJ databases">
        <authorList>
            <person name="Cubeta M."/>
            <person name="Pakala S."/>
            <person name="Fedorova N."/>
            <person name="Thomas E."/>
            <person name="Dean R."/>
            <person name="Jabaji S."/>
            <person name="Neate S."/>
            <person name="Toda T."/>
            <person name="Tavantzis S."/>
            <person name="Vilgalys R."/>
            <person name="Bharathan N."/>
            <person name="Pakala S."/>
            <person name="Losada L.S."/>
            <person name="Zafar N."/>
            <person name="Nierman W."/>
        </authorList>
    </citation>
    <scope>NUCLEOTIDE SEQUENCE [LARGE SCALE GENOMIC DNA]</scope>
    <source>
        <strain evidence="1 2">123E</strain>
    </source>
</reference>
<evidence type="ECO:0000313" key="2">
    <source>
        <dbReference type="Proteomes" id="UP000027456"/>
    </source>
</evidence>
<comment type="caution">
    <text evidence="1">The sequence shown here is derived from an EMBL/GenBank/DDBJ whole genome shotgun (WGS) entry which is preliminary data.</text>
</comment>
<name>A0A074S2F7_9AGAM</name>
<gene>
    <name evidence="1" type="ORF">V565_056750</name>
</gene>
<evidence type="ECO:0000313" key="1">
    <source>
        <dbReference type="EMBL" id="KEP51720.1"/>
    </source>
</evidence>
<dbReference type="HOGENOM" id="CLU_013871_2_3_1"/>
<organism evidence="1 2">
    <name type="scientific">Rhizoctonia solani 123E</name>
    <dbReference type="NCBI Taxonomy" id="1423351"/>
    <lineage>
        <taxon>Eukaryota</taxon>
        <taxon>Fungi</taxon>
        <taxon>Dikarya</taxon>
        <taxon>Basidiomycota</taxon>
        <taxon>Agaricomycotina</taxon>
        <taxon>Agaricomycetes</taxon>
        <taxon>Cantharellales</taxon>
        <taxon>Ceratobasidiaceae</taxon>
        <taxon>Rhizoctonia</taxon>
    </lineage>
</organism>